<dbReference type="GO" id="GO:0004674">
    <property type="term" value="F:protein serine/threonine kinase activity"/>
    <property type="evidence" value="ECO:0007669"/>
    <property type="project" value="UniProtKB-KW"/>
</dbReference>
<evidence type="ECO:0000259" key="11">
    <source>
        <dbReference type="PROSITE" id="PS50011"/>
    </source>
</evidence>
<evidence type="ECO:0000256" key="2">
    <source>
        <dbReference type="ARBA" id="ARBA00022527"/>
    </source>
</evidence>
<dbReference type="GO" id="GO:0034271">
    <property type="term" value="C:phosphatidylinositol 3-kinase complex, class III, type I"/>
    <property type="evidence" value="ECO:0007669"/>
    <property type="project" value="TreeGrafter"/>
</dbReference>
<protein>
    <recommendedName>
        <fullName evidence="1">non-specific serine/threonine protein kinase</fullName>
        <ecNumber evidence="1">2.7.11.1</ecNumber>
    </recommendedName>
</protein>
<feature type="region of interest" description="Disordered" evidence="10">
    <location>
        <begin position="977"/>
        <end position="1016"/>
    </location>
</feature>
<feature type="compositionally biased region" description="Low complexity" evidence="10">
    <location>
        <begin position="1453"/>
        <end position="1466"/>
    </location>
</feature>
<dbReference type="CDD" id="cd13980">
    <property type="entry name" value="STKc_Vps15"/>
    <property type="match status" value="1"/>
</dbReference>
<dbReference type="PANTHER" id="PTHR17583">
    <property type="entry name" value="PHOSPHOINOSITIDE 3-KINASE REGULATORY SUBUNIT 4"/>
    <property type="match status" value="1"/>
</dbReference>
<accession>A0A0E9NIP9</accession>
<dbReference type="STRING" id="698492.A0A0E9NIP9"/>
<dbReference type="PROSITE" id="PS50294">
    <property type="entry name" value="WD_REPEATS_REGION"/>
    <property type="match status" value="1"/>
</dbReference>
<gene>
    <name evidence="12" type="ORF">G7K_3700-t1</name>
</gene>
<dbReference type="GO" id="GO:0071561">
    <property type="term" value="C:nucleus-vacuole junction"/>
    <property type="evidence" value="ECO:0007669"/>
    <property type="project" value="TreeGrafter"/>
</dbReference>
<dbReference type="InterPro" id="IPR016024">
    <property type="entry name" value="ARM-type_fold"/>
</dbReference>
<keyword evidence="8" id="KW-0067">ATP-binding</keyword>
<dbReference type="Pfam" id="PF00400">
    <property type="entry name" value="WD40"/>
    <property type="match status" value="1"/>
</dbReference>
<dbReference type="SMART" id="SM00320">
    <property type="entry name" value="WD40"/>
    <property type="match status" value="5"/>
</dbReference>
<dbReference type="InterPro" id="IPR055231">
    <property type="entry name" value="2AA_helical"/>
</dbReference>
<organism evidence="12 13">
    <name type="scientific">Saitoella complicata (strain BCRC 22490 / CBS 7301 / JCM 7358 / NBRC 10748 / NRRL Y-17804)</name>
    <dbReference type="NCBI Taxonomy" id="698492"/>
    <lineage>
        <taxon>Eukaryota</taxon>
        <taxon>Fungi</taxon>
        <taxon>Dikarya</taxon>
        <taxon>Ascomycota</taxon>
        <taxon>Taphrinomycotina</taxon>
        <taxon>Taphrinomycotina incertae sedis</taxon>
        <taxon>Saitoella</taxon>
    </lineage>
</organism>
<keyword evidence="2" id="KW-0723">Serine/threonine-protein kinase</keyword>
<evidence type="ECO:0000256" key="5">
    <source>
        <dbReference type="ARBA" id="ARBA00022737"/>
    </source>
</evidence>
<dbReference type="Pfam" id="PF00069">
    <property type="entry name" value="Pkinase"/>
    <property type="match status" value="1"/>
</dbReference>
<evidence type="ECO:0000256" key="1">
    <source>
        <dbReference type="ARBA" id="ARBA00012513"/>
    </source>
</evidence>
<dbReference type="GO" id="GO:0034272">
    <property type="term" value="C:phosphatidylinositol 3-kinase complex, class III, type II"/>
    <property type="evidence" value="ECO:0007669"/>
    <property type="project" value="TreeGrafter"/>
</dbReference>
<dbReference type="SUPFAM" id="SSF50978">
    <property type="entry name" value="WD40 repeat-like"/>
    <property type="match status" value="1"/>
</dbReference>
<keyword evidence="4" id="KW-0808">Transferase</keyword>
<dbReference type="EMBL" id="BACD03000023">
    <property type="protein sequence ID" value="GAO49551.1"/>
    <property type="molecule type" value="Genomic_DNA"/>
</dbReference>
<dbReference type="InterPro" id="IPR008271">
    <property type="entry name" value="Ser/Thr_kinase_AS"/>
</dbReference>
<dbReference type="GO" id="GO:0005770">
    <property type="term" value="C:late endosome"/>
    <property type="evidence" value="ECO:0007669"/>
    <property type="project" value="TreeGrafter"/>
</dbReference>
<dbReference type="InterPro" id="IPR011009">
    <property type="entry name" value="Kinase-like_dom_sf"/>
</dbReference>
<keyword evidence="13" id="KW-1185">Reference proteome</keyword>
<dbReference type="GO" id="GO:0045324">
    <property type="term" value="P:late endosome to vacuole transport"/>
    <property type="evidence" value="ECO:0007669"/>
    <property type="project" value="InterPro"/>
</dbReference>
<reference evidence="12 13" key="3">
    <citation type="journal article" date="2015" name="Genome Announc.">
        <title>Draft Genome Sequence of the Archiascomycetous Yeast Saitoella complicata.</title>
        <authorList>
            <person name="Yamauchi K."/>
            <person name="Kondo S."/>
            <person name="Hamamoto M."/>
            <person name="Takahashi Y."/>
            <person name="Ogura Y."/>
            <person name="Hayashi T."/>
            <person name="Nishida H."/>
        </authorList>
    </citation>
    <scope>NUCLEOTIDE SEQUENCE [LARGE SCALE GENOMIC DNA]</scope>
    <source>
        <strain evidence="12 13">NRRL Y-17804</strain>
    </source>
</reference>
<dbReference type="Gene3D" id="2.130.10.10">
    <property type="entry name" value="YVTN repeat-like/Quinoprotein amine dehydrogenase"/>
    <property type="match status" value="2"/>
</dbReference>
<evidence type="ECO:0000256" key="10">
    <source>
        <dbReference type="SAM" id="MobiDB-lite"/>
    </source>
</evidence>
<dbReference type="Gene3D" id="1.25.10.10">
    <property type="entry name" value="Leucine-rich Repeat Variant"/>
    <property type="match status" value="2"/>
</dbReference>
<name>A0A0E9NIP9_SAICN</name>
<dbReference type="PANTHER" id="PTHR17583:SF0">
    <property type="entry name" value="PHOSPHOINOSITIDE 3-KINASE REGULATORY SUBUNIT 4"/>
    <property type="match status" value="1"/>
</dbReference>
<evidence type="ECO:0000313" key="12">
    <source>
        <dbReference type="EMBL" id="GAO49551.1"/>
    </source>
</evidence>
<evidence type="ECO:0000256" key="9">
    <source>
        <dbReference type="PROSITE-ProRule" id="PRU00221"/>
    </source>
</evidence>
<evidence type="ECO:0000256" key="4">
    <source>
        <dbReference type="ARBA" id="ARBA00022679"/>
    </source>
</evidence>
<comment type="caution">
    <text evidence="12">The sequence shown here is derived from an EMBL/GenBank/DDBJ whole genome shotgun (WGS) entry which is preliminary data.</text>
</comment>
<dbReference type="InterPro" id="IPR015943">
    <property type="entry name" value="WD40/YVTN_repeat-like_dom_sf"/>
</dbReference>
<dbReference type="Pfam" id="PF22956">
    <property type="entry name" value="VPS15-like_hel"/>
    <property type="match status" value="1"/>
</dbReference>
<keyword evidence="6" id="KW-0547">Nucleotide-binding</keyword>
<keyword evidence="3 9" id="KW-0853">WD repeat</keyword>
<dbReference type="GO" id="GO:0005524">
    <property type="term" value="F:ATP binding"/>
    <property type="evidence" value="ECO:0007669"/>
    <property type="project" value="UniProtKB-KW"/>
</dbReference>
<evidence type="ECO:0000256" key="6">
    <source>
        <dbReference type="ARBA" id="ARBA00022741"/>
    </source>
</evidence>
<dbReference type="PROSITE" id="PS50011">
    <property type="entry name" value="PROTEIN_KINASE_DOM"/>
    <property type="match status" value="1"/>
</dbReference>
<evidence type="ECO:0000256" key="3">
    <source>
        <dbReference type="ARBA" id="ARBA00022574"/>
    </source>
</evidence>
<dbReference type="PROSITE" id="PS00108">
    <property type="entry name" value="PROTEIN_KINASE_ST"/>
    <property type="match status" value="1"/>
</dbReference>
<dbReference type="FunFam" id="1.10.510.10:FF:000497">
    <property type="entry name" value="Phosphoinositide 3-kinase regulatory subunit"/>
    <property type="match status" value="1"/>
</dbReference>
<dbReference type="InterPro" id="IPR001680">
    <property type="entry name" value="WD40_rpt"/>
</dbReference>
<dbReference type="SMART" id="SM00220">
    <property type="entry name" value="S_TKc"/>
    <property type="match status" value="1"/>
</dbReference>
<dbReference type="GO" id="GO:0006623">
    <property type="term" value="P:protein targeting to vacuole"/>
    <property type="evidence" value="ECO:0007669"/>
    <property type="project" value="TreeGrafter"/>
</dbReference>
<dbReference type="OMA" id="ATNTCRI"/>
<feature type="region of interest" description="Disordered" evidence="10">
    <location>
        <begin position="903"/>
        <end position="926"/>
    </location>
</feature>
<keyword evidence="7" id="KW-0418">Kinase</keyword>
<feature type="compositionally biased region" description="Polar residues" evidence="10">
    <location>
        <begin position="907"/>
        <end position="923"/>
    </location>
</feature>
<feature type="region of interest" description="Disordered" evidence="10">
    <location>
        <begin position="1449"/>
        <end position="1471"/>
    </location>
</feature>
<dbReference type="EC" id="2.7.11.1" evidence="1"/>
<dbReference type="InterPro" id="IPR000719">
    <property type="entry name" value="Prot_kinase_dom"/>
</dbReference>
<keyword evidence="5" id="KW-0677">Repeat</keyword>
<dbReference type="InterPro" id="IPR011989">
    <property type="entry name" value="ARM-like"/>
</dbReference>
<dbReference type="GO" id="GO:0016236">
    <property type="term" value="P:macroautophagy"/>
    <property type="evidence" value="ECO:0007669"/>
    <property type="project" value="InterPro"/>
</dbReference>
<reference evidence="12 13" key="2">
    <citation type="journal article" date="2014" name="J. Gen. Appl. Microbiol.">
        <title>The early diverging ascomycetous budding yeast Saitoella complicata has three histone deacetylases belonging to the Clr6, Hos2, and Rpd3 lineages.</title>
        <authorList>
            <person name="Nishida H."/>
            <person name="Matsumoto T."/>
            <person name="Kondo S."/>
            <person name="Hamamoto M."/>
            <person name="Yoshikawa H."/>
        </authorList>
    </citation>
    <scope>NUCLEOTIDE SEQUENCE [LARGE SCALE GENOMIC DNA]</scope>
    <source>
        <strain evidence="12 13">NRRL Y-17804</strain>
    </source>
</reference>
<reference evidence="12 13" key="1">
    <citation type="journal article" date="2011" name="J. Gen. Appl. Microbiol.">
        <title>Draft genome sequencing of the enigmatic yeast Saitoella complicata.</title>
        <authorList>
            <person name="Nishida H."/>
            <person name="Hamamoto M."/>
            <person name="Sugiyama J."/>
        </authorList>
    </citation>
    <scope>NUCLEOTIDE SEQUENCE [LARGE SCALE GENOMIC DNA]</scope>
    <source>
        <strain evidence="12 13">NRRL Y-17804</strain>
    </source>
</reference>
<feature type="repeat" description="WD" evidence="9">
    <location>
        <begin position="1173"/>
        <end position="1205"/>
    </location>
</feature>
<evidence type="ECO:0000256" key="7">
    <source>
        <dbReference type="ARBA" id="ARBA00022777"/>
    </source>
</evidence>
<dbReference type="SUPFAM" id="SSF56112">
    <property type="entry name" value="Protein kinase-like (PK-like)"/>
    <property type="match status" value="1"/>
</dbReference>
<dbReference type="InterPro" id="IPR036322">
    <property type="entry name" value="WD40_repeat_dom_sf"/>
</dbReference>
<evidence type="ECO:0000256" key="8">
    <source>
        <dbReference type="ARBA" id="ARBA00022840"/>
    </source>
</evidence>
<dbReference type="SUPFAM" id="SSF48371">
    <property type="entry name" value="ARM repeat"/>
    <property type="match status" value="1"/>
</dbReference>
<dbReference type="Gene3D" id="1.10.510.10">
    <property type="entry name" value="Transferase(Phosphotransferase) domain 1"/>
    <property type="match status" value="1"/>
</dbReference>
<dbReference type="InterPro" id="IPR045162">
    <property type="entry name" value="Vps15-like"/>
</dbReference>
<feature type="domain" description="Protein kinase" evidence="11">
    <location>
        <begin position="27"/>
        <end position="321"/>
    </location>
</feature>
<feature type="compositionally biased region" description="Polar residues" evidence="10">
    <location>
        <begin position="992"/>
        <end position="1016"/>
    </location>
</feature>
<proteinExistence type="predicted"/>
<dbReference type="PROSITE" id="PS50082">
    <property type="entry name" value="WD_REPEATS_2"/>
    <property type="match status" value="1"/>
</dbReference>
<sequence length="1599" mass="176972">MGATFSSTTPSSATASLDSFIAEIGSISYEKSLSSARFLKTVRARHKSGPVVVKVFIKPVPASGTGNGTGTTTLKSVTDRLRREQRALLDVPNAYPFLHVLETERAGYLIRQFFFNSLYDRISTRPFLETIEKRWIAYQLLCALRDCHEKGIHHGDIKTENVCVTTWNWAYLVDFCTIYKPTYLPSDNPADFGFYFDTGGRRVCYIAPERFVPADEVKAQNKEGVGVTDAMDVFSVGCVIAEMFLEGTPLFTLSQLFAYRKGEYDPIPNYIDKIDDPHIRSLVKDMINVDPSKRLSAAEYLEQWTNRAFPDYFGNFLHRYLASITEAGAGRGGKLASVEGDAGEDGLWEKEADERIERIWHDFDKISFFLGFGPSAGMNAGGDVVSRPRTTPLPVHLSIPNYPPTPLPAPRSLPPDTGALLFLTLLTSSLRNTSNPPPRLHTLDLVIALSPYLTSESIMDRSIPYACSLIYDKVPIVRIAALRTVAAVLERVQIVGEANRGVFMEYLILIFRGVVADREPGVRAAYAGVLGSLVSSAKRFLEIGGLGSSISESVIMDGEGQREVQSYDEGLQELREVFGEHLAALLADPEPCVRRALLSDMPSLCVFFGPQMVNDVLLSHLITYLNDRDWMLRCAFFDAIVSLGTFLGGRGLEEYILPLMVQSLCDVEEFVVERVITSLVRVTELGLLRKTSMCDLAKIVVRFTVHPNPWIRVKSASFTAACARWMDVADVYCMLYPIVRPFLRNDIGRVEKVTVLENLKKPLSRTLFDGALAWASRADRTQFWKSAREQKIFGAGNPFGTLRNGGTNGPGYSRRGSAVGALDLTEKIAKSEEDEQWLARILKLGSGPAGEDEWKLGVLREYLWRIANVGRMPRSKADGASSSKRGVVMVKELGMTPNTVFFDLDPSGTTSPRVVDTRPSTVTPIPGSVEEALKGAVKAMDTPMRRQGSRATLTAPNSRWHTPRLVAGGSLPKEAIKIPEGRNGTPPRIVKNSPSVSTLASSPRSGVSPNFSSVAGSRRSSLVPVSAQQIVSNLDSDHHSTHSLEHKMSMVSLSTRGREAAKAPAETGMQTATVMGSVNMPMKTLSEAVSRMDTGSPVSEKAGVHRGSHTYRGQNDNVYRLLDTIYTQHYSQQPLEFGPTIVRPSRPAPIMTPNGKPKAEQPWRLVGNLIAHFTEHTGGVNRVVVAPDSAFFLTASDDGMVKVWDTSRLEKNVLNRARCTHRQGNNVKVKALCMVENTHCFISAGDDGSIDVVRAEYGFNPKTGLSQYGKLRVLRKHMLDDGEYAVWIEHFQQDQSSIIIIATNRCRILAVDVVSMEVLYTLDNPPQHGNITCFCIDRRRAWLLVGTSRGVLDVWDLRFLLRLKAWSIGSAPIHRITQHPERNKEKYQSSVYVAGGTGDDEITLWNMADDRCLEVMKVLNGRESWEYRAVRVDEEQEPPMMLEMYTRNGNAKGSSLDSTGSAGSSGVDRSPRAMVAGCDTYHTNDGTEQLRVFLVAAGYDRKVRFWDQSKVVESLIITGQESGEADPTYEQSPESKVKPRYYVEKASSEKRTAVKISRTAALENLLHNHQDVVSDIAFLDLPYGMVVTADRSGVIKVFS</sequence>
<dbReference type="Proteomes" id="UP000033140">
    <property type="component" value="Unassembled WGS sequence"/>
</dbReference>
<evidence type="ECO:0000313" key="13">
    <source>
        <dbReference type="Proteomes" id="UP000033140"/>
    </source>
</evidence>